<dbReference type="GO" id="GO:0005829">
    <property type="term" value="C:cytosol"/>
    <property type="evidence" value="ECO:0007669"/>
    <property type="project" value="TreeGrafter"/>
</dbReference>
<dbReference type="InterPro" id="IPR050766">
    <property type="entry name" value="Bact_Lucif_Oxidored"/>
</dbReference>
<dbReference type="CDD" id="cd00347">
    <property type="entry name" value="Flavin_utilizing_monoxygenases"/>
    <property type="match status" value="1"/>
</dbReference>
<dbReference type="Gene3D" id="3.20.20.30">
    <property type="entry name" value="Luciferase-like domain"/>
    <property type="match status" value="1"/>
</dbReference>
<reference evidence="2" key="1">
    <citation type="submission" date="2018-05" db="EMBL/GenBank/DDBJ databases">
        <authorList>
            <person name="Lanie J.A."/>
            <person name="Ng W.-L."/>
            <person name="Kazmierczak K.M."/>
            <person name="Andrzejewski T.M."/>
            <person name="Davidsen T.M."/>
            <person name="Wayne K.J."/>
            <person name="Tettelin H."/>
            <person name="Glass J.I."/>
            <person name="Rusch D."/>
            <person name="Podicherti R."/>
            <person name="Tsui H.-C.T."/>
            <person name="Winkler M.E."/>
        </authorList>
    </citation>
    <scope>NUCLEOTIDE SEQUENCE</scope>
</reference>
<organism evidence="2">
    <name type="scientific">marine metagenome</name>
    <dbReference type="NCBI Taxonomy" id="408172"/>
    <lineage>
        <taxon>unclassified sequences</taxon>
        <taxon>metagenomes</taxon>
        <taxon>ecological metagenomes</taxon>
    </lineage>
</organism>
<dbReference type="PANTHER" id="PTHR30137">
    <property type="entry name" value="LUCIFERASE-LIKE MONOOXYGENASE"/>
    <property type="match status" value="1"/>
</dbReference>
<dbReference type="SUPFAM" id="SSF51679">
    <property type="entry name" value="Bacterial luciferase-like"/>
    <property type="match status" value="1"/>
</dbReference>
<sequence length="54" mass="5804">MVPLSVLDLSPITQGNDASQALRNSLDLARHTEALGFNRYWVAEHHGMAGIASA</sequence>
<accession>A0A382NHQ3</accession>
<evidence type="ECO:0000313" key="2">
    <source>
        <dbReference type="EMBL" id="SVC60753.1"/>
    </source>
</evidence>
<dbReference type="EMBL" id="UINC01100582">
    <property type="protein sequence ID" value="SVC60753.1"/>
    <property type="molecule type" value="Genomic_DNA"/>
</dbReference>
<dbReference type="AlphaFoldDB" id="A0A382NHQ3"/>
<evidence type="ECO:0000259" key="1">
    <source>
        <dbReference type="Pfam" id="PF00296"/>
    </source>
</evidence>
<dbReference type="InterPro" id="IPR036661">
    <property type="entry name" value="Luciferase-like_sf"/>
</dbReference>
<dbReference type="InterPro" id="IPR011251">
    <property type="entry name" value="Luciferase-like_dom"/>
</dbReference>
<feature type="domain" description="Luciferase-like" evidence="1">
    <location>
        <begin position="5"/>
        <end position="50"/>
    </location>
</feature>
<dbReference type="Pfam" id="PF00296">
    <property type="entry name" value="Bac_luciferase"/>
    <property type="match status" value="1"/>
</dbReference>
<gene>
    <name evidence="2" type="ORF">METZ01_LOCUS313607</name>
</gene>
<dbReference type="PANTHER" id="PTHR30137:SF6">
    <property type="entry name" value="LUCIFERASE-LIKE MONOOXYGENASE"/>
    <property type="match status" value="1"/>
</dbReference>
<dbReference type="GO" id="GO:0016705">
    <property type="term" value="F:oxidoreductase activity, acting on paired donors, with incorporation or reduction of molecular oxygen"/>
    <property type="evidence" value="ECO:0007669"/>
    <property type="project" value="InterPro"/>
</dbReference>
<name>A0A382NHQ3_9ZZZZ</name>
<feature type="non-terminal residue" evidence="2">
    <location>
        <position position="54"/>
    </location>
</feature>
<proteinExistence type="predicted"/>
<protein>
    <recommendedName>
        <fullName evidence="1">Luciferase-like domain-containing protein</fullName>
    </recommendedName>
</protein>